<evidence type="ECO:0000256" key="1">
    <source>
        <dbReference type="SAM" id="Phobius"/>
    </source>
</evidence>
<dbReference type="Proteomes" id="UP000030905">
    <property type="component" value="Chromosome"/>
</dbReference>
<evidence type="ECO:0000313" key="4">
    <source>
        <dbReference type="EMBL" id="KRU13210.1"/>
    </source>
</evidence>
<dbReference type="PATRIC" id="fig|1262449.3.peg.2880"/>
<dbReference type="KEGG" id="cpat:CLPA_c06920"/>
<protein>
    <submittedName>
        <fullName evidence="3 4">FHA domain-containing protein</fullName>
    </submittedName>
</protein>
<dbReference type="EMBL" id="CP009268">
    <property type="protein sequence ID" value="AJA50780.1"/>
    <property type="molecule type" value="Genomic_DNA"/>
</dbReference>
<keyword evidence="1" id="KW-1133">Transmembrane helix</keyword>
<gene>
    <name evidence="3" type="ORF">CLPA_c06920</name>
    <name evidence="4" type="ORF">CP6013_02458</name>
</gene>
<name>A0A0H3J230_CLOPA</name>
<dbReference type="AlphaFoldDB" id="A0A0H3J230"/>
<dbReference type="CDD" id="cd00060">
    <property type="entry name" value="FHA"/>
    <property type="match status" value="1"/>
</dbReference>
<dbReference type="SMART" id="SM00240">
    <property type="entry name" value="FHA"/>
    <property type="match status" value="1"/>
</dbReference>
<dbReference type="InterPro" id="IPR000253">
    <property type="entry name" value="FHA_dom"/>
</dbReference>
<keyword evidence="1" id="KW-0472">Membrane</keyword>
<dbReference type="Gene3D" id="2.60.200.20">
    <property type="match status" value="1"/>
</dbReference>
<accession>A0A0H3J230</accession>
<dbReference type="eggNOG" id="COG1716">
    <property type="taxonomic scope" value="Bacteria"/>
</dbReference>
<dbReference type="KEGG" id="cpae:CPAST_c06920"/>
<dbReference type="PANTHER" id="PTHR23308">
    <property type="entry name" value="NUCLEAR INHIBITOR OF PROTEIN PHOSPHATASE-1"/>
    <property type="match status" value="1"/>
</dbReference>
<sequence length="222" mass="25605">MKTMYIYILLIFIIFINFVFFIYSLKVKKREIPEGNHKEGNENIKPLATYNEEQFGKTEALGDVPVKHKANTNMNNDIRLPGVPNLEDEDKTEMLAASVEYASEEITGGETETLYSKEEEIIKKYAVVEYSENGYEKEFIMTENIICIGRDNDSCDLVINDDKFVGRQHALLYYKNSSLYFVDLNSRNGSFIEEKRLFGQKEITEDTKVKLGNTDIFIKVGE</sequence>
<keyword evidence="6" id="KW-1185">Reference proteome</keyword>
<dbReference type="InterPro" id="IPR050923">
    <property type="entry name" value="Cell_Proc_Reg/RNA_Proc"/>
</dbReference>
<reference evidence="4 5" key="3">
    <citation type="journal article" name="Genome Announc.">
        <title>Improved Draft Genome Sequence of Clostridium pasteurianum Strain ATCC 6013 (DSM 525) Using a Hybrid Next-Generation Sequencing Approach.</title>
        <authorList>
            <person name="Pyne M.E."/>
            <person name="Utturkar S."/>
            <person name="Brown S.D."/>
            <person name="Moo-Young M."/>
            <person name="Chung D.A."/>
            <person name="Chou C.P."/>
        </authorList>
    </citation>
    <scope>NUCLEOTIDE SEQUENCE [LARGE SCALE GENOMIC DNA]</scope>
    <source>
        <strain evidence="4 5">ATCC 6013</strain>
    </source>
</reference>
<keyword evidence="1" id="KW-0812">Transmembrane</keyword>
<dbReference type="GeneID" id="93072909"/>
<dbReference type="SUPFAM" id="SSF49879">
    <property type="entry name" value="SMAD/FHA domain"/>
    <property type="match status" value="1"/>
</dbReference>
<evidence type="ECO:0000313" key="3">
    <source>
        <dbReference type="EMBL" id="AJA50780.1"/>
    </source>
</evidence>
<dbReference type="PROSITE" id="PS50006">
    <property type="entry name" value="FHA_DOMAIN"/>
    <property type="match status" value="1"/>
</dbReference>
<dbReference type="EMBL" id="JPGY02000001">
    <property type="protein sequence ID" value="KRU13210.1"/>
    <property type="molecule type" value="Genomic_DNA"/>
</dbReference>
<dbReference type="Proteomes" id="UP000028042">
    <property type="component" value="Unassembled WGS sequence"/>
</dbReference>
<reference evidence="4" key="2">
    <citation type="submission" date="2015-10" db="EMBL/GenBank/DDBJ databases">
        <title>Improved Draft Genome Sequence of Clostridium pasteurianum Strain ATCC 6013 (DSM 525) Using a Hybrid Next-Generation Sequencing Approach.</title>
        <authorList>
            <person name="Pyne M.E."/>
            <person name="Utturkar S.M."/>
            <person name="Brown S.D."/>
            <person name="Moo-Young M."/>
            <person name="Chung D.A."/>
            <person name="Chou P.C."/>
        </authorList>
    </citation>
    <scope>NUCLEOTIDE SEQUENCE</scope>
    <source>
        <strain evidence="4">ATCC 6013</strain>
    </source>
</reference>
<dbReference type="RefSeq" id="WP_004455485.1">
    <property type="nucleotide sequence ID" value="NZ_ANZB01000010.1"/>
</dbReference>
<evidence type="ECO:0000313" key="6">
    <source>
        <dbReference type="Proteomes" id="UP000030905"/>
    </source>
</evidence>
<proteinExistence type="predicted"/>
<feature type="domain" description="FHA" evidence="2">
    <location>
        <begin position="146"/>
        <end position="197"/>
    </location>
</feature>
<evidence type="ECO:0000259" key="2">
    <source>
        <dbReference type="PROSITE" id="PS50006"/>
    </source>
</evidence>
<dbReference type="Pfam" id="PF00498">
    <property type="entry name" value="FHA"/>
    <property type="match status" value="1"/>
</dbReference>
<reference evidence="3 6" key="1">
    <citation type="journal article" date="2015" name="Genome Announc.">
        <title>Complete Genome Sequence of the Nitrogen-Fixing and Solvent-Producing Clostridium pasteurianum DSM 525.</title>
        <authorList>
            <person name="Poehlein A."/>
            <person name="Grosse-Honebrink A."/>
            <person name="Zhang Y."/>
            <person name="Minton N.P."/>
            <person name="Daniel R."/>
        </authorList>
    </citation>
    <scope>NUCLEOTIDE SEQUENCE [LARGE SCALE GENOMIC DNA]</scope>
    <source>
        <strain evidence="3">DSM 525</strain>
        <strain evidence="6">DSM 525 / ATCC 6013</strain>
    </source>
</reference>
<evidence type="ECO:0000313" key="5">
    <source>
        <dbReference type="Proteomes" id="UP000028042"/>
    </source>
</evidence>
<organism evidence="3 6">
    <name type="scientific">Clostridium pasteurianum DSM 525 = ATCC 6013</name>
    <dbReference type="NCBI Taxonomy" id="1262449"/>
    <lineage>
        <taxon>Bacteria</taxon>
        <taxon>Bacillati</taxon>
        <taxon>Bacillota</taxon>
        <taxon>Clostridia</taxon>
        <taxon>Eubacteriales</taxon>
        <taxon>Clostridiaceae</taxon>
        <taxon>Clostridium</taxon>
    </lineage>
</organism>
<feature type="transmembrane region" description="Helical" evidence="1">
    <location>
        <begin position="6"/>
        <end position="25"/>
    </location>
</feature>
<dbReference type="InterPro" id="IPR008984">
    <property type="entry name" value="SMAD_FHA_dom_sf"/>
</dbReference>